<dbReference type="Pfam" id="PF00144">
    <property type="entry name" value="Beta-lactamase"/>
    <property type="match status" value="1"/>
</dbReference>
<evidence type="ECO:0000313" key="2">
    <source>
        <dbReference type="EMBL" id="SUZ95741.1"/>
    </source>
</evidence>
<evidence type="ECO:0000259" key="1">
    <source>
        <dbReference type="Pfam" id="PF00144"/>
    </source>
</evidence>
<dbReference type="InterPro" id="IPR001466">
    <property type="entry name" value="Beta-lactam-related"/>
</dbReference>
<proteinExistence type="predicted"/>
<dbReference type="EMBL" id="UINC01002350">
    <property type="protein sequence ID" value="SUZ95741.1"/>
    <property type="molecule type" value="Genomic_DNA"/>
</dbReference>
<dbReference type="InterPro" id="IPR012338">
    <property type="entry name" value="Beta-lactam/transpept-like"/>
</dbReference>
<feature type="non-terminal residue" evidence="2">
    <location>
        <position position="1"/>
    </location>
</feature>
<dbReference type="InterPro" id="IPR050789">
    <property type="entry name" value="Diverse_Enzym_Activities"/>
</dbReference>
<reference evidence="2" key="1">
    <citation type="submission" date="2018-05" db="EMBL/GenBank/DDBJ databases">
        <authorList>
            <person name="Lanie J.A."/>
            <person name="Ng W.-L."/>
            <person name="Kazmierczak K.M."/>
            <person name="Andrzejewski T.M."/>
            <person name="Davidsen T.M."/>
            <person name="Wayne K.J."/>
            <person name="Tettelin H."/>
            <person name="Glass J.I."/>
            <person name="Rusch D."/>
            <person name="Podicherti R."/>
            <person name="Tsui H.-C.T."/>
            <person name="Winkler M.E."/>
        </authorList>
    </citation>
    <scope>NUCLEOTIDE SEQUENCE</scope>
</reference>
<dbReference type="PANTHER" id="PTHR43283:SF3">
    <property type="entry name" value="BETA-LACTAMASE FAMILY PROTEIN (AFU_ORTHOLOGUE AFUA_5G07500)"/>
    <property type="match status" value="1"/>
</dbReference>
<gene>
    <name evidence="2" type="ORF">METZ01_LOCUS48595</name>
</gene>
<organism evidence="2">
    <name type="scientific">marine metagenome</name>
    <dbReference type="NCBI Taxonomy" id="408172"/>
    <lineage>
        <taxon>unclassified sequences</taxon>
        <taxon>metagenomes</taxon>
        <taxon>ecological metagenomes</taxon>
    </lineage>
</organism>
<protein>
    <recommendedName>
        <fullName evidence="1">Beta-lactamase-related domain-containing protein</fullName>
    </recommendedName>
</protein>
<dbReference type="AlphaFoldDB" id="A0A381RX87"/>
<feature type="domain" description="Beta-lactamase-related" evidence="1">
    <location>
        <begin position="65"/>
        <end position="421"/>
    </location>
</feature>
<dbReference type="Gene3D" id="3.40.710.10">
    <property type="entry name" value="DD-peptidase/beta-lactamase superfamily"/>
    <property type="match status" value="1"/>
</dbReference>
<dbReference type="PANTHER" id="PTHR43283">
    <property type="entry name" value="BETA-LACTAMASE-RELATED"/>
    <property type="match status" value="1"/>
</dbReference>
<sequence length="441" mass="48003">VKSIRTRWRAPFFVVASLLAVVVGVFTLQGPATAAEAELARDLATSKPEDVGVSSERLQRLDAGMQAMVDDGKLAGVVTMLARHGKVVHTNAVGKLDVSKDDAVELDSIFRIYSMTKPIVGAALMMLHEEGKWQLNDPVSKYIPAFADLKVYTGQDADGKMQVENIARGKRITMRDLMKHTAGLGYVLNPRHPVNRAFIENGVLDSSASLQTMIDKLVQVPLLAQPQTMWAYSSSVDVQGYLVEQIAGQPLGEFLQERIFSPLGMLDTAFYVPPDKGHRVSAYHSPNREGGLTASYTGRGALQTSPPAGPSGGGGLYGTAPDYLRFAQMLLNDGELNGERLLSPRTVELMRTNHLTAVEQETYRRPGQGWGLDFSVVTDGAASGESWSTGSYYWIGIAGTWFWVDPEQDLTFVGMIQHNGGAINEVQQLSRSLVYQAVVGK</sequence>
<dbReference type="SUPFAM" id="SSF56601">
    <property type="entry name" value="beta-lactamase/transpeptidase-like"/>
    <property type="match status" value="1"/>
</dbReference>
<accession>A0A381RX87</accession>
<name>A0A381RX87_9ZZZZ</name>